<dbReference type="EMBL" id="LMXU01000032">
    <property type="protein sequence ID" value="KWT99381.1"/>
    <property type="molecule type" value="Genomic_DNA"/>
</dbReference>
<feature type="transmembrane region" description="Helical" evidence="1">
    <location>
        <begin position="55"/>
        <end position="73"/>
    </location>
</feature>
<dbReference type="OrthoDB" id="6118114at2"/>
<organism evidence="2 3">
    <name type="scientific">Vibrio toranzoniae</name>
    <dbReference type="NCBI Taxonomy" id="1194427"/>
    <lineage>
        <taxon>Bacteria</taxon>
        <taxon>Pseudomonadati</taxon>
        <taxon>Pseudomonadota</taxon>
        <taxon>Gammaproteobacteria</taxon>
        <taxon>Vibrionales</taxon>
        <taxon>Vibrionaceae</taxon>
        <taxon>Vibrio</taxon>
    </lineage>
</organism>
<comment type="caution">
    <text evidence="2">The sequence shown here is derived from an EMBL/GenBank/DDBJ whole genome shotgun (WGS) entry which is preliminary data.</text>
</comment>
<dbReference type="Proteomes" id="UP000057389">
    <property type="component" value="Unassembled WGS sequence"/>
</dbReference>
<keyword evidence="1" id="KW-0472">Membrane</keyword>
<feature type="transmembrane region" description="Helical" evidence="1">
    <location>
        <begin position="17"/>
        <end position="43"/>
    </location>
</feature>
<evidence type="ECO:0000313" key="2">
    <source>
        <dbReference type="EMBL" id="KWT99381.1"/>
    </source>
</evidence>
<reference evidence="2 3" key="1">
    <citation type="submission" date="2015-11" db="EMBL/GenBank/DDBJ databases">
        <title>Draft WGS of Vibrio toranzoniae.</title>
        <authorList>
            <person name="Lasa A."/>
            <person name="Romalde J.L."/>
        </authorList>
    </citation>
    <scope>NUCLEOTIDE SEQUENCE [LARGE SCALE GENOMIC DNA]</scope>
    <source>
        <strain evidence="2 3">Vb 10.8</strain>
    </source>
</reference>
<keyword evidence="3" id="KW-1185">Reference proteome</keyword>
<dbReference type="AlphaFoldDB" id="A0A109D5Q2"/>
<dbReference type="InterPro" id="IPR021438">
    <property type="entry name" value="DUF3087"/>
</dbReference>
<dbReference type="RefSeq" id="WP_060468936.1">
    <property type="nucleotide sequence ID" value="NZ_AP025515.1"/>
</dbReference>
<sequence length="174" mass="19854">MTLQKINKEEYRKKMNLLLVSLVGSLALFAIVFGSILIELFGSAGSISGEATGNFHLNVLGVILSVALNAFIASRVKGHDYFKEALYVWNLKQTHNQIYRKLKRIQPKAEQGDREALTILYFYYTTQKQVYDLDNNTLTIKTVQQSLDNILELSEKWSIELDIEAFSKDLIAKF</sequence>
<dbReference type="Pfam" id="PF11286">
    <property type="entry name" value="DUF3087"/>
    <property type="match status" value="1"/>
</dbReference>
<evidence type="ECO:0000313" key="3">
    <source>
        <dbReference type="Proteomes" id="UP000057389"/>
    </source>
</evidence>
<evidence type="ECO:0000256" key="1">
    <source>
        <dbReference type="SAM" id="Phobius"/>
    </source>
</evidence>
<keyword evidence="1" id="KW-1133">Transmembrane helix</keyword>
<gene>
    <name evidence="2" type="ORF">APQ14_13585</name>
</gene>
<proteinExistence type="predicted"/>
<accession>A0A109D5Q2</accession>
<protein>
    <submittedName>
        <fullName evidence="2">Medium chain reductase/dehydrogenase</fullName>
    </submittedName>
</protein>
<keyword evidence="1" id="KW-0812">Transmembrane</keyword>
<name>A0A109D5Q2_9VIBR</name>
<dbReference type="GeneID" id="300180459"/>